<keyword evidence="2" id="KW-0732">Signal</keyword>
<keyword evidence="1" id="KW-0812">Transmembrane</keyword>
<dbReference type="Proteomes" id="UP000095287">
    <property type="component" value="Unplaced"/>
</dbReference>
<feature type="transmembrane region" description="Helical" evidence="1">
    <location>
        <begin position="197"/>
        <end position="216"/>
    </location>
</feature>
<accession>A0A1I7ZVD1</accession>
<dbReference type="WBParaSite" id="L893_g30280.t1">
    <property type="protein sequence ID" value="L893_g30280.t1"/>
    <property type="gene ID" value="L893_g30280"/>
</dbReference>
<feature type="transmembrane region" description="Helical" evidence="1">
    <location>
        <begin position="239"/>
        <end position="257"/>
    </location>
</feature>
<feature type="transmembrane region" description="Helical" evidence="1">
    <location>
        <begin position="313"/>
        <end position="335"/>
    </location>
</feature>
<evidence type="ECO:0000313" key="4">
    <source>
        <dbReference type="WBParaSite" id="L893_g30280.t1"/>
    </source>
</evidence>
<evidence type="ECO:0000313" key="3">
    <source>
        <dbReference type="Proteomes" id="UP000095287"/>
    </source>
</evidence>
<name>A0A1I7ZVD1_9BILA</name>
<feature type="chain" id="PRO_5009313940" evidence="2">
    <location>
        <begin position="19"/>
        <end position="353"/>
    </location>
</feature>
<organism evidence="3 4">
    <name type="scientific">Steinernema glaseri</name>
    <dbReference type="NCBI Taxonomy" id="37863"/>
    <lineage>
        <taxon>Eukaryota</taxon>
        <taxon>Metazoa</taxon>
        <taxon>Ecdysozoa</taxon>
        <taxon>Nematoda</taxon>
        <taxon>Chromadorea</taxon>
        <taxon>Rhabditida</taxon>
        <taxon>Tylenchina</taxon>
        <taxon>Panagrolaimomorpha</taxon>
        <taxon>Strongyloidoidea</taxon>
        <taxon>Steinernematidae</taxon>
        <taxon>Steinernema</taxon>
    </lineage>
</organism>
<keyword evidence="3" id="KW-1185">Reference proteome</keyword>
<reference evidence="4" key="1">
    <citation type="submission" date="2016-11" db="UniProtKB">
        <authorList>
            <consortium name="WormBaseParasite"/>
        </authorList>
    </citation>
    <scope>IDENTIFICATION</scope>
</reference>
<dbReference type="AlphaFoldDB" id="A0A1I7ZVD1"/>
<feature type="transmembrane region" description="Helical" evidence="1">
    <location>
        <begin position="269"/>
        <end position="293"/>
    </location>
</feature>
<evidence type="ECO:0000256" key="1">
    <source>
        <dbReference type="SAM" id="Phobius"/>
    </source>
</evidence>
<feature type="transmembrane region" description="Helical" evidence="1">
    <location>
        <begin position="148"/>
        <end position="166"/>
    </location>
</feature>
<feature type="transmembrane region" description="Helical" evidence="1">
    <location>
        <begin position="70"/>
        <end position="92"/>
    </location>
</feature>
<keyword evidence="1" id="KW-1133">Transmembrane helix</keyword>
<protein>
    <submittedName>
        <fullName evidence="4">G_PROTEIN_RECEP_F1_2 domain-containing protein</fullName>
    </submittedName>
</protein>
<proteinExistence type="predicted"/>
<evidence type="ECO:0000256" key="2">
    <source>
        <dbReference type="SAM" id="SignalP"/>
    </source>
</evidence>
<keyword evidence="1" id="KW-0472">Membrane</keyword>
<feature type="signal peptide" evidence="2">
    <location>
        <begin position="1"/>
        <end position="18"/>
    </location>
</feature>
<feature type="transmembrane region" description="Helical" evidence="1">
    <location>
        <begin position="104"/>
        <end position="128"/>
    </location>
</feature>
<sequence length="353" mass="39708">MWLLSSTVKWLLVSTVSCVLSSDTAKYGMVKYDPANNYSLDEFDFQYVQLHGAILSNGTLLLPPPNPLFGLAYVLSMLAAVALGANVALILYSRPQTKCSTWISRCLMTVVCYVNVVGLFLVFLPFVYSISTGTDVFRGCYVCCQTHTYLAAGLRGGLFLMALLVVHQFCAEKHDVPPNPPRGATADQLADRRCKSVFFFCLPVAAAAVLFPDLSFTHDPVFDHRFHQCVSPPWHSLEISQFPVGAFAFPALFYYYWTRLLRHCIVNRAWVSVKAIIPAILLFFFYPCIYIPYLAISQYGSPHFDRQSWIPAAALALTYADLLALPFVYAPLMVYSKRRIFPKVREEEVVQLT</sequence>